<dbReference type="Proteomes" id="UP000473014">
    <property type="component" value="Unassembled WGS sequence"/>
</dbReference>
<dbReference type="InterPro" id="IPR015943">
    <property type="entry name" value="WD40/YVTN_repeat-like_dom_sf"/>
</dbReference>
<dbReference type="Gene3D" id="2.130.10.10">
    <property type="entry name" value="YVTN repeat-like/Quinoprotein amine dehydrogenase"/>
    <property type="match status" value="1"/>
</dbReference>
<accession>A0A6G2B602</accession>
<sequence length="405" mass="42342">MKHVKTRAAVALGAAVLLAGCQNGPDRAESAEAEPSASAVPHGHVGGAEETAEQQPRLVLADTRTGEIGVLDLVTEDVTRVGRVEGVRDIAGDGRFAYLGTAGGAHVVDSGAWTVDHGDHAHYYRSKIRDVGEIGGGRPEHVHSDTALTAITFDGGARLFDRTALENGSVGEGRPVTGRPGKGPVVPYREHLLVAGTGAAQDTVEARDREGEPVASVAERCPQVRGTAVTRRGVVFGCSDGALLVTEEDGEFAGKKIPYGHPVDAEDRAVAFDHRPGGTTLVATAGDDAVWVLDITERTWKKVETGPVVAANTAGEGTPLLALTEDGTLSAYDLATGKRTASTELLAGASPEQIASAVVEVDTGRAYVNDVAARKVHEIDYNDDLRRARTLAVDFAPTLMVETGR</sequence>
<proteinExistence type="predicted"/>
<evidence type="ECO:0000313" key="3">
    <source>
        <dbReference type="Proteomes" id="UP000473014"/>
    </source>
</evidence>
<dbReference type="PROSITE" id="PS51257">
    <property type="entry name" value="PROKAR_LIPOPROTEIN"/>
    <property type="match status" value="1"/>
</dbReference>
<protein>
    <recommendedName>
        <fullName evidence="4">Lipoprotein</fullName>
    </recommendedName>
</protein>
<gene>
    <name evidence="2" type="ORF">F0L17_00740</name>
</gene>
<evidence type="ECO:0008006" key="4">
    <source>
        <dbReference type="Google" id="ProtNLM"/>
    </source>
</evidence>
<dbReference type="AlphaFoldDB" id="A0A6G2B602"/>
<keyword evidence="3" id="KW-1185">Reference proteome</keyword>
<comment type="caution">
    <text evidence="2">The sequence shown here is derived from an EMBL/GenBank/DDBJ whole genome shotgun (WGS) entry which is preliminary data.</text>
</comment>
<dbReference type="InterPro" id="IPR011047">
    <property type="entry name" value="Quinoprotein_ADH-like_sf"/>
</dbReference>
<evidence type="ECO:0000256" key="1">
    <source>
        <dbReference type="SAM" id="MobiDB-lite"/>
    </source>
</evidence>
<dbReference type="RefSeq" id="WP_155069282.1">
    <property type="nucleotide sequence ID" value="NZ_WIXO01000001.1"/>
</dbReference>
<name>A0A6G2B602_9ACTN</name>
<dbReference type="OrthoDB" id="60524at2"/>
<dbReference type="SUPFAM" id="SSF50998">
    <property type="entry name" value="Quinoprotein alcohol dehydrogenase-like"/>
    <property type="match status" value="1"/>
</dbReference>
<evidence type="ECO:0000313" key="2">
    <source>
        <dbReference type="EMBL" id="MTE17680.1"/>
    </source>
</evidence>
<dbReference type="EMBL" id="WIXO01000001">
    <property type="protein sequence ID" value="MTE17680.1"/>
    <property type="molecule type" value="Genomic_DNA"/>
</dbReference>
<feature type="region of interest" description="Disordered" evidence="1">
    <location>
        <begin position="25"/>
        <end position="54"/>
    </location>
</feature>
<reference evidence="2 3" key="1">
    <citation type="submission" date="2019-11" db="EMBL/GenBank/DDBJ databases">
        <authorList>
            <person name="Yuan L."/>
        </authorList>
    </citation>
    <scope>NUCLEOTIDE SEQUENCE [LARGE SCALE GENOMIC DNA]</scope>
    <source>
        <strain evidence="2 3">TRM43335</strain>
    </source>
</reference>
<organism evidence="2 3">
    <name type="scientific">Streptomyces taklimakanensis</name>
    <dbReference type="NCBI Taxonomy" id="2569853"/>
    <lineage>
        <taxon>Bacteria</taxon>
        <taxon>Bacillati</taxon>
        <taxon>Actinomycetota</taxon>
        <taxon>Actinomycetes</taxon>
        <taxon>Kitasatosporales</taxon>
        <taxon>Streptomycetaceae</taxon>
        <taxon>Streptomyces</taxon>
    </lineage>
</organism>